<dbReference type="PROSITE" id="PS50294">
    <property type="entry name" value="WD_REPEATS_REGION"/>
    <property type="match status" value="1"/>
</dbReference>
<dbReference type="Pfam" id="PF00400">
    <property type="entry name" value="WD40"/>
    <property type="match status" value="2"/>
</dbReference>
<dbReference type="InterPro" id="IPR001680">
    <property type="entry name" value="WD40_rpt"/>
</dbReference>
<name>A0A7R8CI62_LEPSM</name>
<dbReference type="InterPro" id="IPR011047">
    <property type="entry name" value="Quinoprotein_ADH-like_sf"/>
</dbReference>
<dbReference type="InterPro" id="IPR042411">
    <property type="entry name" value="WDR27"/>
</dbReference>
<reference evidence="2" key="1">
    <citation type="submission" date="2021-02" db="EMBL/GenBank/DDBJ databases">
        <authorList>
            <person name="Bekaert M."/>
        </authorList>
    </citation>
    <scope>NUCLEOTIDE SEQUENCE</scope>
    <source>
        <strain evidence="2">IoA-00</strain>
    </source>
</reference>
<gene>
    <name evidence="2" type="ORF">LSAA_4048</name>
</gene>
<dbReference type="Proteomes" id="UP000675881">
    <property type="component" value="Chromosome 13"/>
</dbReference>
<proteinExistence type="predicted"/>
<dbReference type="AlphaFoldDB" id="A0A7R8CI62"/>
<dbReference type="SUPFAM" id="SSF50998">
    <property type="entry name" value="Quinoprotein alcohol dehydrogenase-like"/>
    <property type="match status" value="1"/>
</dbReference>
<protein>
    <submittedName>
        <fullName evidence="2">(salmon louse) hypothetical protein</fullName>
    </submittedName>
</protein>
<organism evidence="2 3">
    <name type="scientific">Lepeophtheirus salmonis</name>
    <name type="common">Salmon louse</name>
    <name type="synonym">Caligus salmonis</name>
    <dbReference type="NCBI Taxonomy" id="72036"/>
    <lineage>
        <taxon>Eukaryota</taxon>
        <taxon>Metazoa</taxon>
        <taxon>Ecdysozoa</taxon>
        <taxon>Arthropoda</taxon>
        <taxon>Crustacea</taxon>
        <taxon>Multicrustacea</taxon>
        <taxon>Hexanauplia</taxon>
        <taxon>Copepoda</taxon>
        <taxon>Siphonostomatoida</taxon>
        <taxon>Caligidae</taxon>
        <taxon>Lepeophtheirus</taxon>
    </lineage>
</organism>
<dbReference type="Gene3D" id="2.130.10.10">
    <property type="entry name" value="YVTN repeat-like/Quinoprotein amine dehydrogenase"/>
    <property type="match status" value="3"/>
</dbReference>
<evidence type="ECO:0000313" key="2">
    <source>
        <dbReference type="EMBL" id="CAF2826357.1"/>
    </source>
</evidence>
<dbReference type="InterPro" id="IPR015943">
    <property type="entry name" value="WD40/YVTN_repeat-like_dom_sf"/>
</dbReference>
<keyword evidence="3" id="KW-1185">Reference proteome</keyword>
<feature type="region of interest" description="Disordered" evidence="1">
    <location>
        <begin position="446"/>
        <end position="469"/>
    </location>
</feature>
<dbReference type="PANTHER" id="PTHR44525:SF1">
    <property type="entry name" value="WD REPEAT-CONTAINING PROTEIN 27"/>
    <property type="match status" value="1"/>
</dbReference>
<dbReference type="PROSITE" id="PS50082">
    <property type="entry name" value="WD_REPEATS_2"/>
    <property type="match status" value="1"/>
</dbReference>
<sequence>MDCILKKHKRLLASKNTIPILTLSPGEFLFSDGTFINESSSPSRTKVLEENAVIHFADVSPYSEVENGLLVTVSNDRIIGYPVSRSQDGSADIGLPTLLGEDMGPVTALSIGLNKKWIAVGTTKGGVLLLRLRLEWFRNNFKILGVHQKGSLEDYSVTHISFVPNRSNKDSSECILVLLTSENNLKLWRVGDALLICDFELSSQLGRYPLTSLTVQNHIIVIGNSQGTLFFHHLLSSSKSDFFTRVIGTVHLAETFQLEQEFFHRKMNEETQNNNEKPPCLIIGTSVGIVSMNVRTRELISIIPFHQLFTPDEGNMNILDSMANGLCINRHSSSFYKARNTVGIVVQTATDGKTWSLNIELEVLKRRRENSEYEEDEDETLRILSGELSFVAKDSILEGSFFNKYNRIRKKRMGMLSKSVPNLGRVFDMSKQKIRSSGYGNQTKIFPSSTSSSPAFPSSILPEPLGNSPKDNLMERARWSMRSSALNGSSKFCKNEKTVITFLSSGSRSSSSLANKEASELPEILSQSNKIWTGDGVLSRLKFSPNGKYIGSYGSEKSAQILNVNGKEGVHLVGHTGPVNSIDFSHSRGYSVLTCGTDKTVRLWDWKARVNKVTIGGDHGYDTSGLSSKLSIYRNKLSGHRVKYDKLRFGKDEVNKSSFYYLDQFILSGAGNALYVHSLEGIDSDYKEDIKITQIDTFSLISCSDKSLKVFDFKLWKGALYKMEEEIGENEDHNLFGTYTLGDGVKIWDIRSVESCVQRCDWPGSDRGGRIASSIDMSPCSKYLIVGGEDGGVYVFDLRMTSSFCSRLVGGSSSSPITGVVFNTTTTSNIFATNLQGELFQFKNKGS</sequence>
<accession>A0A7R8CI62</accession>
<dbReference type="EMBL" id="HG994592">
    <property type="protein sequence ID" value="CAF2826357.1"/>
    <property type="molecule type" value="Genomic_DNA"/>
</dbReference>
<evidence type="ECO:0000313" key="3">
    <source>
        <dbReference type="Proteomes" id="UP000675881"/>
    </source>
</evidence>
<dbReference type="SMART" id="SM00320">
    <property type="entry name" value="WD40"/>
    <property type="match status" value="4"/>
</dbReference>
<dbReference type="PANTHER" id="PTHR44525">
    <property type="entry name" value="WD REPEAT-CONTAINING PROTEIN 27"/>
    <property type="match status" value="1"/>
</dbReference>
<evidence type="ECO:0000256" key="1">
    <source>
        <dbReference type="SAM" id="MobiDB-lite"/>
    </source>
</evidence>
<dbReference type="OrthoDB" id="20669at2759"/>
<feature type="compositionally biased region" description="Low complexity" evidence="1">
    <location>
        <begin position="447"/>
        <end position="459"/>
    </location>
</feature>